<dbReference type="AlphaFoldDB" id="A0A0B0PXD8"/>
<accession>A0A0B0PXD8</accession>
<dbReference type="Proteomes" id="UP000032142">
    <property type="component" value="Unassembled WGS sequence"/>
</dbReference>
<gene>
    <name evidence="1" type="ORF">F383_08833</name>
</gene>
<proteinExistence type="predicted"/>
<sequence>MESAIGIYGTRRGAYGGVEGGRTVRGLGLVCGCGANVRRKP</sequence>
<keyword evidence="2" id="KW-1185">Reference proteome</keyword>
<evidence type="ECO:0000313" key="1">
    <source>
        <dbReference type="EMBL" id="KHG29690.1"/>
    </source>
</evidence>
<name>A0A0B0PXD8_GOSAR</name>
<organism evidence="1 2">
    <name type="scientific">Gossypium arboreum</name>
    <name type="common">Tree cotton</name>
    <name type="synonym">Gossypium nanking</name>
    <dbReference type="NCBI Taxonomy" id="29729"/>
    <lineage>
        <taxon>Eukaryota</taxon>
        <taxon>Viridiplantae</taxon>
        <taxon>Streptophyta</taxon>
        <taxon>Embryophyta</taxon>
        <taxon>Tracheophyta</taxon>
        <taxon>Spermatophyta</taxon>
        <taxon>Magnoliopsida</taxon>
        <taxon>eudicotyledons</taxon>
        <taxon>Gunneridae</taxon>
        <taxon>Pentapetalae</taxon>
        <taxon>rosids</taxon>
        <taxon>malvids</taxon>
        <taxon>Malvales</taxon>
        <taxon>Malvaceae</taxon>
        <taxon>Malvoideae</taxon>
        <taxon>Gossypium</taxon>
    </lineage>
</organism>
<evidence type="ECO:0000313" key="2">
    <source>
        <dbReference type="Proteomes" id="UP000032142"/>
    </source>
</evidence>
<protein>
    <submittedName>
        <fullName evidence="1">Uncharacterized protein</fullName>
    </submittedName>
</protein>
<dbReference type="EMBL" id="KN451273">
    <property type="protein sequence ID" value="KHG29690.1"/>
    <property type="molecule type" value="Genomic_DNA"/>
</dbReference>
<reference evidence="2" key="1">
    <citation type="submission" date="2014-09" db="EMBL/GenBank/DDBJ databases">
        <authorList>
            <person name="Mudge J."/>
            <person name="Ramaraj T."/>
            <person name="Lindquist I.E."/>
            <person name="Bharti A.K."/>
            <person name="Sundararajan A."/>
            <person name="Cameron C.T."/>
            <person name="Woodward J.E."/>
            <person name="May G.D."/>
            <person name="Brubaker C."/>
            <person name="Broadhvest J."/>
            <person name="Wilkins T.A."/>
        </authorList>
    </citation>
    <scope>NUCLEOTIDE SEQUENCE</scope>
    <source>
        <strain evidence="2">cv. AKA8401</strain>
    </source>
</reference>